<feature type="compositionally biased region" description="Polar residues" evidence="9">
    <location>
        <begin position="59"/>
        <end position="70"/>
    </location>
</feature>
<feature type="region of interest" description="Disordered" evidence="9">
    <location>
        <begin position="39"/>
        <end position="74"/>
    </location>
</feature>
<proteinExistence type="inferred from homology"/>
<keyword evidence="8" id="KW-0862">Zinc</keyword>
<dbReference type="PANTHER" id="PTHR11080">
    <property type="entry name" value="PYRAZINAMIDASE/NICOTINAMIDASE"/>
    <property type="match status" value="1"/>
</dbReference>
<dbReference type="InterPro" id="IPR036380">
    <property type="entry name" value="Isochorismatase-like_sf"/>
</dbReference>
<name>A0A914CTY3_9BILA</name>
<dbReference type="InterPro" id="IPR036236">
    <property type="entry name" value="Znf_C2H2_sf"/>
</dbReference>
<evidence type="ECO:0000256" key="4">
    <source>
        <dbReference type="ARBA" id="ARBA00022801"/>
    </source>
</evidence>
<feature type="region of interest" description="Disordered" evidence="9">
    <location>
        <begin position="416"/>
        <end position="491"/>
    </location>
</feature>
<dbReference type="PROSITE" id="PS50222">
    <property type="entry name" value="EF_HAND_2"/>
    <property type="match status" value="1"/>
</dbReference>
<dbReference type="SMART" id="SM00355">
    <property type="entry name" value="ZnF_C2H2"/>
    <property type="match status" value="3"/>
</dbReference>
<feature type="compositionally biased region" description="Low complexity" evidence="9">
    <location>
        <begin position="357"/>
        <end position="371"/>
    </location>
</feature>
<feature type="compositionally biased region" description="Polar residues" evidence="9">
    <location>
        <begin position="310"/>
        <end position="321"/>
    </location>
</feature>
<dbReference type="SUPFAM" id="SSF52499">
    <property type="entry name" value="Isochorismatase-like hydrolases"/>
    <property type="match status" value="1"/>
</dbReference>
<dbReference type="PANTHER" id="PTHR11080:SF2">
    <property type="entry name" value="LD05707P"/>
    <property type="match status" value="1"/>
</dbReference>
<feature type="compositionally biased region" description="Low complexity" evidence="9">
    <location>
        <begin position="324"/>
        <end position="346"/>
    </location>
</feature>
<protein>
    <recommendedName>
        <fullName evidence="6">nicotinamidase</fullName>
        <ecNumber evidence="6">3.5.1.19</ecNumber>
    </recommendedName>
    <alternativeName>
        <fullName evidence="7">Nicotinamide deamidase</fullName>
    </alternativeName>
</protein>
<comment type="similarity">
    <text evidence="1">Belongs to the isochorismatase family.</text>
</comment>
<dbReference type="InterPro" id="IPR002048">
    <property type="entry name" value="EF_hand_dom"/>
</dbReference>
<keyword evidence="4" id="KW-0378">Hydrolase</keyword>
<evidence type="ECO:0000313" key="13">
    <source>
        <dbReference type="WBParaSite" id="ACRNAN_scaffold1372.g14115.t1"/>
    </source>
</evidence>
<reference evidence="13" key="1">
    <citation type="submission" date="2022-11" db="UniProtKB">
        <authorList>
            <consortium name="WormBaseParasite"/>
        </authorList>
    </citation>
    <scope>IDENTIFICATION</scope>
</reference>
<dbReference type="InterPro" id="IPR000868">
    <property type="entry name" value="Isochorismatase-like_dom"/>
</dbReference>
<dbReference type="GO" id="GO:0005509">
    <property type="term" value="F:calcium ion binding"/>
    <property type="evidence" value="ECO:0007669"/>
    <property type="project" value="InterPro"/>
</dbReference>
<dbReference type="InterPro" id="IPR052347">
    <property type="entry name" value="Isochorismatase_Nicotinamidase"/>
</dbReference>
<keyword evidence="8" id="KW-0863">Zinc-finger</keyword>
<dbReference type="Pfam" id="PF00857">
    <property type="entry name" value="Isochorismatase"/>
    <property type="match status" value="1"/>
</dbReference>
<evidence type="ECO:0000256" key="3">
    <source>
        <dbReference type="ARBA" id="ARBA00022723"/>
    </source>
</evidence>
<dbReference type="Gene3D" id="3.30.160.60">
    <property type="entry name" value="Classic Zinc Finger"/>
    <property type="match status" value="1"/>
</dbReference>
<evidence type="ECO:0000256" key="8">
    <source>
        <dbReference type="PROSITE-ProRule" id="PRU00042"/>
    </source>
</evidence>
<dbReference type="SUPFAM" id="SSF57667">
    <property type="entry name" value="beta-beta-alpha zinc fingers"/>
    <property type="match status" value="1"/>
</dbReference>
<comment type="pathway">
    <text evidence="5">Cofactor biosynthesis; nicotinate biosynthesis; nicotinate from nicotinamide: step 1/1.</text>
</comment>
<evidence type="ECO:0000259" key="11">
    <source>
        <dbReference type="PROSITE" id="PS50222"/>
    </source>
</evidence>
<dbReference type="PROSITE" id="PS00028">
    <property type="entry name" value="ZINC_FINGER_C2H2_1"/>
    <property type="match status" value="3"/>
</dbReference>
<feature type="compositionally biased region" description="Low complexity" evidence="9">
    <location>
        <begin position="416"/>
        <end position="440"/>
    </location>
</feature>
<feature type="domain" description="C2H2-type" evidence="10">
    <location>
        <begin position="159"/>
        <end position="189"/>
    </location>
</feature>
<feature type="compositionally biased region" description="Polar residues" evidence="9">
    <location>
        <begin position="477"/>
        <end position="491"/>
    </location>
</feature>
<feature type="region of interest" description="Disordered" evidence="9">
    <location>
        <begin position="310"/>
        <end position="371"/>
    </location>
</feature>
<feature type="compositionally biased region" description="Low complexity" evidence="9">
    <location>
        <begin position="638"/>
        <end position="654"/>
    </location>
</feature>
<dbReference type="GO" id="GO:0008936">
    <property type="term" value="F:nicotinamidase activity"/>
    <property type="evidence" value="ECO:0007669"/>
    <property type="project" value="UniProtKB-EC"/>
</dbReference>
<dbReference type="EC" id="3.5.1.19" evidence="6"/>
<dbReference type="PROSITE" id="PS50157">
    <property type="entry name" value="ZINC_FINGER_C2H2_2"/>
    <property type="match status" value="2"/>
</dbReference>
<accession>A0A914CTY3</accession>
<evidence type="ECO:0000256" key="1">
    <source>
        <dbReference type="ARBA" id="ARBA00006336"/>
    </source>
</evidence>
<dbReference type="Proteomes" id="UP000887540">
    <property type="component" value="Unplaced"/>
</dbReference>
<evidence type="ECO:0000313" key="12">
    <source>
        <dbReference type="Proteomes" id="UP000887540"/>
    </source>
</evidence>
<feature type="compositionally biased region" description="Low complexity" evidence="9">
    <location>
        <begin position="448"/>
        <end position="476"/>
    </location>
</feature>
<dbReference type="AlphaFoldDB" id="A0A914CTY3"/>
<keyword evidence="2" id="KW-0662">Pyridine nucleotide biosynthesis</keyword>
<dbReference type="InterPro" id="IPR013087">
    <property type="entry name" value="Znf_C2H2_type"/>
</dbReference>
<evidence type="ECO:0000256" key="2">
    <source>
        <dbReference type="ARBA" id="ARBA00022642"/>
    </source>
</evidence>
<dbReference type="WBParaSite" id="ACRNAN_scaffold1372.g14115.t1">
    <property type="protein sequence ID" value="ACRNAN_scaffold1372.g14115.t1"/>
    <property type="gene ID" value="ACRNAN_scaffold1372.g14115"/>
</dbReference>
<feature type="region of interest" description="Disordered" evidence="9">
    <location>
        <begin position="638"/>
        <end position="657"/>
    </location>
</feature>
<evidence type="ECO:0000256" key="5">
    <source>
        <dbReference type="ARBA" id="ARBA00037900"/>
    </source>
</evidence>
<evidence type="ECO:0000256" key="9">
    <source>
        <dbReference type="SAM" id="MobiDB-lite"/>
    </source>
</evidence>
<dbReference type="GO" id="GO:0008270">
    <property type="term" value="F:zinc ion binding"/>
    <property type="evidence" value="ECO:0007669"/>
    <property type="project" value="UniProtKB-KW"/>
</dbReference>
<evidence type="ECO:0000256" key="7">
    <source>
        <dbReference type="ARBA" id="ARBA00043224"/>
    </source>
</evidence>
<dbReference type="Pfam" id="PF00096">
    <property type="entry name" value="zf-C2H2"/>
    <property type="match status" value="2"/>
</dbReference>
<organism evidence="12 13">
    <name type="scientific">Acrobeloides nanus</name>
    <dbReference type="NCBI Taxonomy" id="290746"/>
    <lineage>
        <taxon>Eukaryota</taxon>
        <taxon>Metazoa</taxon>
        <taxon>Ecdysozoa</taxon>
        <taxon>Nematoda</taxon>
        <taxon>Chromadorea</taxon>
        <taxon>Rhabditida</taxon>
        <taxon>Tylenchina</taxon>
        <taxon>Cephalobomorpha</taxon>
        <taxon>Cephaloboidea</taxon>
        <taxon>Cephalobidae</taxon>
        <taxon>Acrobeloides</taxon>
    </lineage>
</organism>
<evidence type="ECO:0000256" key="6">
    <source>
        <dbReference type="ARBA" id="ARBA00039017"/>
    </source>
</evidence>
<dbReference type="Gene3D" id="3.40.50.850">
    <property type="entry name" value="Isochorismatase-like"/>
    <property type="match status" value="1"/>
</dbReference>
<feature type="domain" description="EF-hand" evidence="11">
    <location>
        <begin position="791"/>
        <end position="826"/>
    </location>
</feature>
<feature type="domain" description="C2H2-type" evidence="10">
    <location>
        <begin position="220"/>
        <end position="248"/>
    </location>
</feature>
<evidence type="ECO:0000259" key="10">
    <source>
        <dbReference type="PROSITE" id="PS50157"/>
    </source>
</evidence>
<keyword evidence="12" id="KW-1185">Reference proteome</keyword>
<keyword evidence="3" id="KW-0479">Metal-binding</keyword>
<dbReference type="GO" id="GO:0019363">
    <property type="term" value="P:pyridine nucleotide biosynthetic process"/>
    <property type="evidence" value="ECO:0007669"/>
    <property type="project" value="UniProtKB-KW"/>
</dbReference>
<sequence length="1138" mass="127491">MLSRNQCPYDDCGLYYANMYDLIYHIEDTHIPEIEKSEVEKLEHESNGSIADSQKEGSENNTPTIITQESPMKAPSSAPIPLSLLCRLQPYPKSKVVTPIKPLQRVVSFNYYRKREVSPLQTPRAISPKRPAIRAISRPDELGHIIHSPSEIPEDHRKFRCTYEGCKKGYKNLQGLKNHMRTSHQAQNVGLSASEEGILSRIPLPDPASLAASPIRVTKYQCQHCPKSYKTMANLHKHVQETHPRFAPTTNLQTPLITMSPIRPQSPMTQNTSITETLTPQMTIVTKQLPHGISQSPSRLSASHLAPAGTNTQFQQQSTRAASPMQPTTQQQYQQAIQPQQILQTPQHPPPTTPSRTYQASTQQQQQYQTTTAQYAPQQAYSQSQQQQTAATYSQVQNYPQQTYAVQAPQQSVQYSQTPAASTQQQQQQPQPVQTYVAQQRQQPSFVHQRVQQIQHQEPIQQQQQHPAATQQAQPISITQMRQSPQHQRQFVAGTGTTSVRVTTLSPFSAQQQQASSGGTIHQQAPTIAQQLQAAQIQQQQQPQAQQQQPQTMAYQYQQTPSNVPRGTTQMHVRYSTQAVSQASAAQQTQQYTTGPATHTIQIASAGTTGSTTPNTYTHTQFVRSAATGGAIQLQTVSASGTSQQAQGQTAQGQPQMRMIPAGTGGNYRRVGAAHLTGYQLQPAQQVHQGQGVPRGAHQATRFYASNAAYQQPQRSVRLTSISALQQQQSTQPPAQQDLVRVPPCLLLFALFQYAHVFEMAHRIPHQLPGLTFSAFCEFISGLIIDSGAISEEKDVRQLFEYFDVDRDGELSESETGALNTVLIDRLNSLKSALIVVDFQNDFVTGSLAIKKGRARQDPREALMPLNRLLSKNGFDLVVYTLDWHPSNHISFHEHCRNADRKLRKEDKARKLRPLDTVTFDEPCCTQTLYPAHCVQNSWGADLCPELVRVPNARFVKKGMNVFVDSYSAFYDNNYENKTELEDLLRSEKIDILFICGLAYEICVAYTTRDASKLNFYSALVKECSKGLNLDVIKAVNEEFQESNIPIIDSHAVGAFLDYRKVPYKWLWKLVGLPIPKASFIEKQNHVVQNENFKHNNNNKLIEMSRELNGSLIQHELTRLNGQISCEASMNVKQQIEA</sequence>